<evidence type="ECO:0000313" key="1">
    <source>
        <dbReference type="EMBL" id="KAF2472777.1"/>
    </source>
</evidence>
<sequence>MELIRPRPLLYWRLVPYSTISPSYYEFALGWGPGPSMSPNWTERGTESERRLMFGDLTTIRRCGGVWKLYTCTSKIMPSYWKTSYSIRPLWSDSDTPFATWSSAYRTCPSIPSSENVFSYTLRAFQPSGLIRPDSGRLSNGKLGIENQEDGVSPLIEFAARWRSRGGVKLKEGFPSPFKADTPFLKVKIIFEGIMSCRRRLGSIEAARGRNLFEVIRTSSQKKLHRGVDSKQIIETSTGAMEQDWVFEGRGTPCRIRLWSNIRGNQLQPLIRSHKSSPHIISYLLLPLLPVRCSNVIAEDLNSGADGTTISLPVPPQCGLINPSMNNFPKENKFSAASVCNYLSQGGLKFCFPFRRIDVAGELLIVVTGSGIPETQKGLWPLTIGYSYPPPTKTDSLMRSSERYKTVWFRQRRNPHQCILPYLARFIDWRFQAWRVHVITTGFLIIWISHVPFRKRASSLKLSVSAFGAGYLGLSKPQISAGIKDLRTGRFEDNANTFRPELSLTTSRSFPAEALVVKLLAQFSGSSHPPGQLGVKQLSFRSRPTEFSYSSAIFTYSKDIELLLVRLPGTYIRFK</sequence>
<organism evidence="1 2">
    <name type="scientific">Lindgomyces ingoldianus</name>
    <dbReference type="NCBI Taxonomy" id="673940"/>
    <lineage>
        <taxon>Eukaryota</taxon>
        <taxon>Fungi</taxon>
        <taxon>Dikarya</taxon>
        <taxon>Ascomycota</taxon>
        <taxon>Pezizomycotina</taxon>
        <taxon>Dothideomycetes</taxon>
        <taxon>Pleosporomycetidae</taxon>
        <taxon>Pleosporales</taxon>
        <taxon>Lindgomycetaceae</taxon>
        <taxon>Lindgomyces</taxon>
    </lineage>
</organism>
<protein>
    <submittedName>
        <fullName evidence="1">Uncharacterized protein</fullName>
    </submittedName>
</protein>
<proteinExistence type="predicted"/>
<keyword evidence="2" id="KW-1185">Reference proteome</keyword>
<accession>A0ACB6R377</accession>
<dbReference type="Proteomes" id="UP000799755">
    <property type="component" value="Unassembled WGS sequence"/>
</dbReference>
<name>A0ACB6R377_9PLEO</name>
<dbReference type="EMBL" id="MU003501">
    <property type="protein sequence ID" value="KAF2472777.1"/>
    <property type="molecule type" value="Genomic_DNA"/>
</dbReference>
<evidence type="ECO:0000313" key="2">
    <source>
        <dbReference type="Proteomes" id="UP000799755"/>
    </source>
</evidence>
<gene>
    <name evidence="1" type="ORF">BDR25DRAFT_353101</name>
</gene>
<reference evidence="1" key="1">
    <citation type="journal article" date="2020" name="Stud. Mycol.">
        <title>101 Dothideomycetes genomes: a test case for predicting lifestyles and emergence of pathogens.</title>
        <authorList>
            <person name="Haridas S."/>
            <person name="Albert R."/>
            <person name="Binder M."/>
            <person name="Bloem J."/>
            <person name="Labutti K."/>
            <person name="Salamov A."/>
            <person name="Andreopoulos B."/>
            <person name="Baker S."/>
            <person name="Barry K."/>
            <person name="Bills G."/>
            <person name="Bluhm B."/>
            <person name="Cannon C."/>
            <person name="Castanera R."/>
            <person name="Culley D."/>
            <person name="Daum C."/>
            <person name="Ezra D."/>
            <person name="Gonzalez J."/>
            <person name="Henrissat B."/>
            <person name="Kuo A."/>
            <person name="Liang C."/>
            <person name="Lipzen A."/>
            <person name="Lutzoni F."/>
            <person name="Magnuson J."/>
            <person name="Mondo S."/>
            <person name="Nolan M."/>
            <person name="Ohm R."/>
            <person name="Pangilinan J."/>
            <person name="Park H.-J."/>
            <person name="Ramirez L."/>
            <person name="Alfaro M."/>
            <person name="Sun H."/>
            <person name="Tritt A."/>
            <person name="Yoshinaga Y."/>
            <person name="Zwiers L.-H."/>
            <person name="Turgeon B."/>
            <person name="Goodwin S."/>
            <person name="Spatafora J."/>
            <person name="Crous P."/>
            <person name="Grigoriev I."/>
        </authorList>
    </citation>
    <scope>NUCLEOTIDE SEQUENCE</scope>
    <source>
        <strain evidence="1">ATCC 200398</strain>
    </source>
</reference>
<comment type="caution">
    <text evidence="1">The sequence shown here is derived from an EMBL/GenBank/DDBJ whole genome shotgun (WGS) entry which is preliminary data.</text>
</comment>